<dbReference type="Pfam" id="PF09989">
    <property type="entry name" value="DUF2229"/>
    <property type="match status" value="1"/>
</dbReference>
<reference evidence="3" key="1">
    <citation type="submission" date="2016-11" db="EMBL/GenBank/DDBJ databases">
        <authorList>
            <person name="Varghese N."/>
            <person name="Submissions S."/>
        </authorList>
    </citation>
    <scope>NUCLEOTIDE SEQUENCE [LARGE SCALE GENOMIC DNA]</scope>
    <source>
        <strain evidence="3">DSM 11003</strain>
    </source>
</reference>
<dbReference type="Proteomes" id="UP000242329">
    <property type="component" value="Unassembled WGS sequence"/>
</dbReference>
<dbReference type="InterPro" id="IPR051805">
    <property type="entry name" value="Dehydratase_Activator_Redct"/>
</dbReference>
<gene>
    <name evidence="2" type="ORF">SAMN02745221_01867</name>
</gene>
<evidence type="ECO:0000313" key="2">
    <source>
        <dbReference type="EMBL" id="SHH18193.1"/>
    </source>
</evidence>
<feature type="domain" description="DUF2229" evidence="1">
    <location>
        <begin position="3"/>
        <end position="228"/>
    </location>
</feature>
<protein>
    <submittedName>
        <fullName evidence="2">Predicted nucleotide-binding protein, sugar kinase/HSP70/actin superfamily</fullName>
    </submittedName>
</protein>
<keyword evidence="3" id="KW-1185">Reference proteome</keyword>
<dbReference type="STRING" id="1123382.SAMN02745221_01867"/>
<evidence type="ECO:0000259" key="1">
    <source>
        <dbReference type="Pfam" id="PF09989"/>
    </source>
</evidence>
<sequence length="330" mass="37450">MAKIGIPRTLAYFLYFPFWQAFFTELGHQVVVSPPTTKAILDRGVEDAVNDACIPIKIYHGHVAKLIGKADFIFSPRLVSLRRHGDFGTETFCPKFLGLPDMIRVAIDKLPPVIDTRIDLKPGKEELLKACQETGDMLGHEGKEVLAAYKKALAVQKRFNQLLAKGVLPHLALDIIEGKKKEEDLNRDGFDLNIAVVGYPYVIYDPYVNVGLLKLLEKEKARVYTQDILSNKILNKQQKYIPKSLFWYFSNRAVYGGLYFMKQKDIDGIIHVTAFACGPDSMVDKLLEIECNKHNKPYLTVSVDEHSGEAGVRTRIEAFVDMLRYRRATR</sequence>
<dbReference type="Gene3D" id="3.40.50.11900">
    <property type="match status" value="1"/>
</dbReference>
<dbReference type="PANTHER" id="PTHR32329">
    <property type="entry name" value="BIFUNCTIONAL PROTEIN [INCLUDES 2-HYDROXYACYL-COA DEHYDRATASE (N-TER) AND ITS ACTIVATOR DOMAIN (C_TERM)-RELATED"/>
    <property type="match status" value="1"/>
</dbReference>
<evidence type="ECO:0000313" key="3">
    <source>
        <dbReference type="Proteomes" id="UP000242329"/>
    </source>
</evidence>
<accession>A0A1M5QXB7</accession>
<keyword evidence="2" id="KW-0418">Kinase</keyword>
<dbReference type="PANTHER" id="PTHR32329:SF2">
    <property type="entry name" value="BIFUNCTIONAL PROTEIN [INCLUDES 2-HYDROXYACYL-COA DEHYDRATASE (N-TER) AND ITS ACTIVATOR DOMAIN (C_TERM)"/>
    <property type="match status" value="1"/>
</dbReference>
<keyword evidence="2" id="KW-0808">Transferase</keyword>
<dbReference type="Pfam" id="PF06050">
    <property type="entry name" value="HGD-D"/>
    <property type="match status" value="1"/>
</dbReference>
<name>A0A1M5QXB7_9FIRM</name>
<dbReference type="AlphaFoldDB" id="A0A1M5QXB7"/>
<dbReference type="InterPro" id="IPR010327">
    <property type="entry name" value="FldB/FldC_alpha/beta"/>
</dbReference>
<organism evidence="2 3">
    <name type="scientific">Thermosyntropha lipolytica DSM 11003</name>
    <dbReference type="NCBI Taxonomy" id="1123382"/>
    <lineage>
        <taxon>Bacteria</taxon>
        <taxon>Bacillati</taxon>
        <taxon>Bacillota</taxon>
        <taxon>Clostridia</taxon>
        <taxon>Eubacteriales</taxon>
        <taxon>Syntrophomonadaceae</taxon>
        <taxon>Thermosyntropha</taxon>
    </lineage>
</organism>
<dbReference type="InterPro" id="IPR018709">
    <property type="entry name" value="CoA_activase_DUF2229"/>
</dbReference>
<dbReference type="GO" id="GO:0016301">
    <property type="term" value="F:kinase activity"/>
    <property type="evidence" value="ECO:0007669"/>
    <property type="project" value="UniProtKB-KW"/>
</dbReference>
<dbReference type="EMBL" id="FQWY01000039">
    <property type="protein sequence ID" value="SHH18193.1"/>
    <property type="molecule type" value="Genomic_DNA"/>
</dbReference>
<dbReference type="OrthoDB" id="9780120at2"/>
<proteinExistence type="predicted"/>
<dbReference type="RefSeq" id="WP_073093164.1">
    <property type="nucleotide sequence ID" value="NZ_FQWY01000039.1"/>
</dbReference>